<keyword evidence="7 16" id="KW-0812">Transmembrane</keyword>
<keyword evidence="6" id="KW-0808">Transferase</keyword>
<dbReference type="Pfam" id="PF02518">
    <property type="entry name" value="HATPase_c"/>
    <property type="match status" value="1"/>
</dbReference>
<keyword evidence="8" id="KW-0547">Nucleotide-binding</keyword>
<dbReference type="Gene3D" id="3.30.450.20">
    <property type="entry name" value="PAS domain"/>
    <property type="match status" value="1"/>
</dbReference>
<evidence type="ECO:0000256" key="9">
    <source>
        <dbReference type="ARBA" id="ARBA00022777"/>
    </source>
</evidence>
<comment type="subcellular location">
    <subcellularLocation>
        <location evidence="3">Cell membrane</location>
    </subcellularLocation>
    <subcellularLocation>
        <location evidence="2">Membrane</location>
        <topology evidence="2">Multi-pass membrane protein</topology>
    </subcellularLocation>
</comment>
<evidence type="ECO:0000256" key="15">
    <source>
        <dbReference type="SAM" id="Coils"/>
    </source>
</evidence>
<evidence type="ECO:0000313" key="21">
    <source>
        <dbReference type="Proteomes" id="UP000637628"/>
    </source>
</evidence>
<dbReference type="CDD" id="cd18773">
    <property type="entry name" value="PDC1_HK_sensor"/>
    <property type="match status" value="1"/>
</dbReference>
<accession>A0ABQ3YVA2</accession>
<evidence type="ECO:0000259" key="19">
    <source>
        <dbReference type="PROSITE" id="PS50113"/>
    </source>
</evidence>
<dbReference type="PROSITE" id="PS50113">
    <property type="entry name" value="PAC"/>
    <property type="match status" value="1"/>
</dbReference>
<dbReference type="PROSITE" id="PS50112">
    <property type="entry name" value="PAS"/>
    <property type="match status" value="1"/>
</dbReference>
<dbReference type="Pfam" id="PF00512">
    <property type="entry name" value="HisKA"/>
    <property type="match status" value="1"/>
</dbReference>
<keyword evidence="13 16" id="KW-0472">Membrane</keyword>
<dbReference type="InterPro" id="IPR000014">
    <property type="entry name" value="PAS"/>
</dbReference>
<evidence type="ECO:0000256" key="13">
    <source>
        <dbReference type="ARBA" id="ARBA00023136"/>
    </source>
</evidence>
<dbReference type="InterPro" id="IPR004358">
    <property type="entry name" value="Sig_transdc_His_kin-like_C"/>
</dbReference>
<sequence>MSVPAGLKEWWRAAMVPLLVWLIVVTVGTGVLLWQQESSRQAVAQRYDDGVNALGTYMTATVAELLLRERAQAEAVLTDPVVQARDFNLVVGGLGVASALLLDSQGRALQNYPATPSLIGQDLAVRYQHLRTALAGTPVVSQVVPNAARGILVVAFAVPFDTTSGRRVFSGAIPIRASPLAAYFSIALSLEGAAVQLVDTSGSIAAATDVFDITRPTLAATNSALAAALTREPDGRYRDGGEWWKYSSVAVAGTPWRLSATVREDVLFASLADNEIAGRAALAGAALVGLIVVVVVGRARVGRRDLLLSERRFRKVFDGSRVGMLLVDLQGRFLRVNPAACQIFGRSEEELAGRPIADFTYPDDLGLGAGQVRECLAGRIDGFDLDKRFMRADGQVVEAAVTTAVLRDETDRPIYFATQIIDTTERRALDRERERHQEEIARHAEELQDANTHLADVMAMLSHDVRQPLAKIVGLGGLLREEWGAIPEHTKLNYVQRMTAAGHRANDLVTDILMLAQFDAGAMLARPARIDLSHAVREAVNSHDISTGTPVTVIAPDETTGLADPGQLQLILGNLFTNAAKYGAPPVEVTVVNAGEQVWIRVADRGEGVPAEFVPRLFDRFARASSGVATTKAGTGLGLYLVRQLARAGGLDVYYEPNQPNGAVFTLTVPRAAAVSRGFSADAEVTAAQP</sequence>
<comment type="catalytic activity">
    <reaction evidence="1">
        <text>ATP + protein L-histidine = ADP + protein N-phospho-L-histidine.</text>
        <dbReference type="EC" id="2.7.13.3"/>
    </reaction>
</comment>
<evidence type="ECO:0000256" key="2">
    <source>
        <dbReference type="ARBA" id="ARBA00004141"/>
    </source>
</evidence>
<evidence type="ECO:0000259" key="18">
    <source>
        <dbReference type="PROSITE" id="PS50112"/>
    </source>
</evidence>
<feature type="transmembrane region" description="Helical" evidence="16">
    <location>
        <begin position="12"/>
        <end position="34"/>
    </location>
</feature>
<dbReference type="SMART" id="SM00388">
    <property type="entry name" value="HisKA"/>
    <property type="match status" value="1"/>
</dbReference>
<dbReference type="InterPro" id="IPR005467">
    <property type="entry name" value="His_kinase_dom"/>
</dbReference>
<dbReference type="Gene3D" id="1.10.287.130">
    <property type="match status" value="1"/>
</dbReference>
<name>A0ABQ3YVA2_9ACTN</name>
<proteinExistence type="predicted"/>
<dbReference type="SUPFAM" id="SSF47384">
    <property type="entry name" value="Homodimeric domain of signal transducing histidine kinase"/>
    <property type="match status" value="1"/>
</dbReference>
<dbReference type="NCBIfam" id="TIGR00229">
    <property type="entry name" value="sensory_box"/>
    <property type="match status" value="1"/>
</dbReference>
<dbReference type="SUPFAM" id="SSF55785">
    <property type="entry name" value="PYP-like sensor domain (PAS domain)"/>
    <property type="match status" value="1"/>
</dbReference>
<evidence type="ECO:0000256" key="7">
    <source>
        <dbReference type="ARBA" id="ARBA00022692"/>
    </source>
</evidence>
<keyword evidence="12" id="KW-0902">Two-component regulatory system</keyword>
<dbReference type="Gene3D" id="3.30.565.10">
    <property type="entry name" value="Histidine kinase-like ATPase, C-terminal domain"/>
    <property type="match status" value="1"/>
</dbReference>
<evidence type="ECO:0000256" key="12">
    <source>
        <dbReference type="ARBA" id="ARBA00023012"/>
    </source>
</evidence>
<gene>
    <name evidence="20" type="ORF">Adu01nite_26240</name>
</gene>
<protein>
    <recommendedName>
        <fullName evidence="14">Sensor-like histidine kinase SenX3</fullName>
        <ecNumber evidence="4">2.7.13.3</ecNumber>
    </recommendedName>
</protein>
<evidence type="ECO:0000256" key="14">
    <source>
        <dbReference type="ARBA" id="ARBA00039401"/>
    </source>
</evidence>
<dbReference type="Proteomes" id="UP000637628">
    <property type="component" value="Unassembled WGS sequence"/>
</dbReference>
<dbReference type="SMART" id="SM00387">
    <property type="entry name" value="HATPase_c"/>
    <property type="match status" value="1"/>
</dbReference>
<evidence type="ECO:0000256" key="10">
    <source>
        <dbReference type="ARBA" id="ARBA00022840"/>
    </source>
</evidence>
<dbReference type="InterPro" id="IPR001610">
    <property type="entry name" value="PAC"/>
</dbReference>
<dbReference type="PRINTS" id="PR00344">
    <property type="entry name" value="BCTRLSENSOR"/>
</dbReference>
<dbReference type="EMBL" id="BOML01000021">
    <property type="protein sequence ID" value="GIE01274.1"/>
    <property type="molecule type" value="Genomic_DNA"/>
</dbReference>
<feature type="domain" description="Histidine kinase" evidence="17">
    <location>
        <begin position="460"/>
        <end position="673"/>
    </location>
</feature>
<evidence type="ECO:0000256" key="3">
    <source>
        <dbReference type="ARBA" id="ARBA00004236"/>
    </source>
</evidence>
<dbReference type="SMART" id="SM00091">
    <property type="entry name" value="PAS"/>
    <property type="match status" value="1"/>
</dbReference>
<evidence type="ECO:0000259" key="17">
    <source>
        <dbReference type="PROSITE" id="PS50109"/>
    </source>
</evidence>
<organism evidence="20 21">
    <name type="scientific">Paractinoplanes durhamensis</name>
    <dbReference type="NCBI Taxonomy" id="113563"/>
    <lineage>
        <taxon>Bacteria</taxon>
        <taxon>Bacillati</taxon>
        <taxon>Actinomycetota</taxon>
        <taxon>Actinomycetes</taxon>
        <taxon>Micromonosporales</taxon>
        <taxon>Micromonosporaceae</taxon>
        <taxon>Paractinoplanes</taxon>
    </lineage>
</organism>
<evidence type="ECO:0000313" key="20">
    <source>
        <dbReference type="EMBL" id="GIE01274.1"/>
    </source>
</evidence>
<keyword evidence="5" id="KW-0597">Phosphoprotein</keyword>
<dbReference type="InterPro" id="IPR036097">
    <property type="entry name" value="HisK_dim/P_sf"/>
</dbReference>
<feature type="coiled-coil region" evidence="15">
    <location>
        <begin position="426"/>
        <end position="453"/>
    </location>
</feature>
<dbReference type="SUPFAM" id="SSF55874">
    <property type="entry name" value="ATPase domain of HSP90 chaperone/DNA topoisomerase II/histidine kinase"/>
    <property type="match status" value="1"/>
</dbReference>
<dbReference type="InterPro" id="IPR035965">
    <property type="entry name" value="PAS-like_dom_sf"/>
</dbReference>
<keyword evidence="15" id="KW-0175">Coiled coil</keyword>
<evidence type="ECO:0000256" key="11">
    <source>
        <dbReference type="ARBA" id="ARBA00022989"/>
    </source>
</evidence>
<reference evidence="20 21" key="1">
    <citation type="submission" date="2021-01" db="EMBL/GenBank/DDBJ databases">
        <title>Whole genome shotgun sequence of Actinoplanes durhamensis NBRC 14914.</title>
        <authorList>
            <person name="Komaki H."/>
            <person name="Tamura T."/>
        </authorList>
    </citation>
    <scope>NUCLEOTIDE SEQUENCE [LARGE SCALE GENOMIC DNA]</scope>
    <source>
        <strain evidence="20 21">NBRC 14914</strain>
    </source>
</reference>
<feature type="domain" description="PAC" evidence="19">
    <location>
        <begin position="383"/>
        <end position="435"/>
    </location>
</feature>
<dbReference type="InterPro" id="IPR036890">
    <property type="entry name" value="HATPase_C_sf"/>
</dbReference>
<dbReference type="RefSeq" id="WP_203726872.1">
    <property type="nucleotide sequence ID" value="NZ_BAAATX010000014.1"/>
</dbReference>
<evidence type="ECO:0000256" key="16">
    <source>
        <dbReference type="SAM" id="Phobius"/>
    </source>
</evidence>
<evidence type="ECO:0000256" key="4">
    <source>
        <dbReference type="ARBA" id="ARBA00012438"/>
    </source>
</evidence>
<dbReference type="CDD" id="cd00130">
    <property type="entry name" value="PAS"/>
    <property type="match status" value="1"/>
</dbReference>
<evidence type="ECO:0000256" key="1">
    <source>
        <dbReference type="ARBA" id="ARBA00000085"/>
    </source>
</evidence>
<feature type="domain" description="PAS" evidence="18">
    <location>
        <begin position="309"/>
        <end position="379"/>
    </location>
</feature>
<evidence type="ECO:0000256" key="8">
    <source>
        <dbReference type="ARBA" id="ARBA00022741"/>
    </source>
</evidence>
<dbReference type="InterPro" id="IPR003661">
    <property type="entry name" value="HisK_dim/P_dom"/>
</dbReference>
<dbReference type="InterPro" id="IPR003594">
    <property type="entry name" value="HATPase_dom"/>
</dbReference>
<keyword evidence="9" id="KW-0418">Kinase</keyword>
<comment type="caution">
    <text evidence="20">The sequence shown here is derived from an EMBL/GenBank/DDBJ whole genome shotgun (WGS) entry which is preliminary data.</text>
</comment>
<dbReference type="PROSITE" id="PS50109">
    <property type="entry name" value="HIS_KIN"/>
    <property type="match status" value="1"/>
</dbReference>
<dbReference type="CDD" id="cd00082">
    <property type="entry name" value="HisKA"/>
    <property type="match status" value="1"/>
</dbReference>
<keyword evidence="11 16" id="KW-1133">Transmembrane helix</keyword>
<dbReference type="PANTHER" id="PTHR42878">
    <property type="entry name" value="TWO-COMPONENT HISTIDINE KINASE"/>
    <property type="match status" value="1"/>
</dbReference>
<evidence type="ECO:0000256" key="5">
    <source>
        <dbReference type="ARBA" id="ARBA00022553"/>
    </source>
</evidence>
<keyword evidence="10" id="KW-0067">ATP-binding</keyword>
<dbReference type="InterPro" id="IPR000700">
    <property type="entry name" value="PAS-assoc_C"/>
</dbReference>
<dbReference type="InterPro" id="IPR013767">
    <property type="entry name" value="PAS_fold"/>
</dbReference>
<dbReference type="InterPro" id="IPR050351">
    <property type="entry name" value="BphY/WalK/GraS-like"/>
</dbReference>
<dbReference type="SMART" id="SM00086">
    <property type="entry name" value="PAC"/>
    <property type="match status" value="1"/>
</dbReference>
<dbReference type="Pfam" id="PF00989">
    <property type="entry name" value="PAS"/>
    <property type="match status" value="1"/>
</dbReference>
<evidence type="ECO:0000256" key="6">
    <source>
        <dbReference type="ARBA" id="ARBA00022679"/>
    </source>
</evidence>
<dbReference type="EC" id="2.7.13.3" evidence="4"/>
<feature type="transmembrane region" description="Helical" evidence="16">
    <location>
        <begin position="280"/>
        <end position="301"/>
    </location>
</feature>
<keyword evidence="21" id="KW-1185">Reference proteome</keyword>
<dbReference type="PANTHER" id="PTHR42878:SF7">
    <property type="entry name" value="SENSOR HISTIDINE KINASE GLRK"/>
    <property type="match status" value="1"/>
</dbReference>